<dbReference type="GO" id="GO:0046872">
    <property type="term" value="F:metal ion binding"/>
    <property type="evidence" value="ECO:0007669"/>
    <property type="project" value="UniProtKB-KW"/>
</dbReference>
<dbReference type="Proteomes" id="UP000291822">
    <property type="component" value="Unassembled WGS sequence"/>
</dbReference>
<feature type="transmembrane region" description="Helical" evidence="5">
    <location>
        <begin position="21"/>
        <end position="46"/>
    </location>
</feature>
<evidence type="ECO:0000256" key="3">
    <source>
        <dbReference type="ARBA" id="ARBA00023004"/>
    </source>
</evidence>
<dbReference type="RefSeq" id="WP_131150443.1">
    <property type="nucleotide sequence ID" value="NZ_SJTG01000001.1"/>
</dbReference>
<dbReference type="EMBL" id="SJTG01000001">
    <property type="protein sequence ID" value="TCI12778.1"/>
    <property type="molecule type" value="Genomic_DNA"/>
</dbReference>
<proteinExistence type="predicted"/>
<keyword evidence="8" id="KW-1185">Reference proteome</keyword>
<evidence type="ECO:0000256" key="5">
    <source>
        <dbReference type="SAM" id="Phobius"/>
    </source>
</evidence>
<keyword evidence="3 4" id="KW-0408">Iron</keyword>
<evidence type="ECO:0000256" key="2">
    <source>
        <dbReference type="ARBA" id="ARBA00022723"/>
    </source>
</evidence>
<dbReference type="Pfam" id="PF02433">
    <property type="entry name" value="FixO"/>
    <property type="match status" value="1"/>
</dbReference>
<dbReference type="NCBIfam" id="NF011055">
    <property type="entry name" value="PRK14487.1"/>
    <property type="match status" value="1"/>
</dbReference>
<organism evidence="7 8">
    <name type="scientific">Dyella soli</name>
    <dbReference type="NCBI Taxonomy" id="522319"/>
    <lineage>
        <taxon>Bacteria</taxon>
        <taxon>Pseudomonadati</taxon>
        <taxon>Pseudomonadota</taxon>
        <taxon>Gammaproteobacteria</taxon>
        <taxon>Lysobacterales</taxon>
        <taxon>Rhodanobacteraceae</taxon>
        <taxon>Dyella</taxon>
    </lineage>
</organism>
<sequence>MSHQPPVGFRRYRYFEFIETHAGLLGILIAIAVSFGGMAEIIPLFFQAHVVKAAPGVEPRDPLKLAGFDVYVREGCYGCHSQMIRTLRAETERYGHYSEAGESVYDHPHQWGSKRTGPDLARVGGKYSDDWQRQHLMNPRSVPGGKDSNMPGYPWLAERPLDAADVQSRMKVLRMLGTPYDDAEIASAPDVLKGKTEMDALVAYLQSLGTALPAIGVHNRQASTTEAAP</sequence>
<dbReference type="InterPro" id="IPR036909">
    <property type="entry name" value="Cyt_c-like_dom_sf"/>
</dbReference>
<dbReference type="NCBIfam" id="TIGR00781">
    <property type="entry name" value="ccoO"/>
    <property type="match status" value="1"/>
</dbReference>
<dbReference type="GO" id="GO:0020037">
    <property type="term" value="F:heme binding"/>
    <property type="evidence" value="ECO:0007669"/>
    <property type="project" value="InterPro"/>
</dbReference>
<dbReference type="AlphaFoldDB" id="A0A4R0Z0A5"/>
<keyword evidence="7" id="KW-0560">Oxidoreductase</keyword>
<feature type="domain" description="Cytochrome c" evidence="6">
    <location>
        <begin position="62"/>
        <end position="209"/>
    </location>
</feature>
<keyword evidence="5" id="KW-0472">Membrane</keyword>
<evidence type="ECO:0000313" key="7">
    <source>
        <dbReference type="EMBL" id="TCI12778.1"/>
    </source>
</evidence>
<keyword evidence="2 4" id="KW-0479">Metal-binding</keyword>
<dbReference type="EC" id="1.9.3.1" evidence="7"/>
<dbReference type="InterPro" id="IPR009056">
    <property type="entry name" value="Cyt_c-like_dom"/>
</dbReference>
<dbReference type="GO" id="GO:0016491">
    <property type="term" value="F:oxidoreductase activity"/>
    <property type="evidence" value="ECO:0007669"/>
    <property type="project" value="UniProtKB-KW"/>
</dbReference>
<dbReference type="GO" id="GO:0009055">
    <property type="term" value="F:electron transfer activity"/>
    <property type="evidence" value="ECO:0007669"/>
    <property type="project" value="InterPro"/>
</dbReference>
<keyword evidence="5" id="KW-0812">Transmembrane</keyword>
<name>A0A4R0Z0A5_9GAMM</name>
<evidence type="ECO:0000256" key="4">
    <source>
        <dbReference type="PROSITE-ProRule" id="PRU00433"/>
    </source>
</evidence>
<protein>
    <submittedName>
        <fullName evidence="7">Cytochrome-c oxidase, cbb3-type subunit II</fullName>
        <ecNumber evidence="7">1.9.3.1</ecNumber>
    </submittedName>
</protein>
<keyword evidence="5" id="KW-1133">Transmembrane helix</keyword>
<dbReference type="Gene3D" id="6.10.250.2250">
    <property type="match status" value="1"/>
</dbReference>
<dbReference type="InterPro" id="IPR003468">
    <property type="entry name" value="Cyt_c_oxidase_monohaem-su/FixO"/>
</dbReference>
<gene>
    <name evidence="7" type="primary">ccoO</name>
    <name evidence="7" type="ORF">EZM97_05450</name>
</gene>
<evidence type="ECO:0000256" key="1">
    <source>
        <dbReference type="ARBA" id="ARBA00022617"/>
    </source>
</evidence>
<comment type="caution">
    <text evidence="7">The sequence shown here is derived from an EMBL/GenBank/DDBJ whole genome shotgun (WGS) entry which is preliminary data.</text>
</comment>
<accession>A0A4R0Z0A5</accession>
<evidence type="ECO:0000313" key="8">
    <source>
        <dbReference type="Proteomes" id="UP000291822"/>
    </source>
</evidence>
<dbReference type="SUPFAM" id="SSF46626">
    <property type="entry name" value="Cytochrome c"/>
    <property type="match status" value="1"/>
</dbReference>
<evidence type="ECO:0000259" key="6">
    <source>
        <dbReference type="PROSITE" id="PS51007"/>
    </source>
</evidence>
<keyword evidence="1 4" id="KW-0349">Heme</keyword>
<dbReference type="Gene3D" id="1.10.760.10">
    <property type="entry name" value="Cytochrome c-like domain"/>
    <property type="match status" value="1"/>
</dbReference>
<dbReference type="PROSITE" id="PS51007">
    <property type="entry name" value="CYTC"/>
    <property type="match status" value="1"/>
</dbReference>
<reference evidence="7 8" key="1">
    <citation type="submission" date="2019-02" db="EMBL/GenBank/DDBJ databases">
        <title>Dyella amyloliquefaciens sp. nov., isolated from forest soil.</title>
        <authorList>
            <person name="Gao Z.-H."/>
            <person name="Qiu L.-H."/>
        </authorList>
    </citation>
    <scope>NUCLEOTIDE SEQUENCE [LARGE SCALE GENOMIC DNA]</scope>
    <source>
        <strain evidence="7 8">KACC 12747</strain>
    </source>
</reference>